<dbReference type="Gene3D" id="1.10.3460.10">
    <property type="entry name" value="Chlorophyll a/b binding protein domain"/>
    <property type="match status" value="1"/>
</dbReference>
<evidence type="ECO:0000313" key="11">
    <source>
        <dbReference type="EMBL" id="KAK9808432.1"/>
    </source>
</evidence>
<comment type="caution">
    <text evidence="11">The sequence shown here is derived from an EMBL/GenBank/DDBJ whole genome shotgun (WGS) entry which is preliminary data.</text>
</comment>
<organism evidence="11 12">
    <name type="scientific">Symbiochloris irregularis</name>
    <dbReference type="NCBI Taxonomy" id="706552"/>
    <lineage>
        <taxon>Eukaryota</taxon>
        <taxon>Viridiplantae</taxon>
        <taxon>Chlorophyta</taxon>
        <taxon>core chlorophytes</taxon>
        <taxon>Trebouxiophyceae</taxon>
        <taxon>Trebouxiales</taxon>
        <taxon>Trebouxiaceae</taxon>
        <taxon>Symbiochloris</taxon>
    </lineage>
</organism>
<dbReference type="Proteomes" id="UP001465755">
    <property type="component" value="Unassembled WGS sequence"/>
</dbReference>
<keyword evidence="6 10" id="KW-1133">Transmembrane helix</keyword>
<keyword evidence="5 10" id="KW-0812">Transmembrane</keyword>
<gene>
    <name evidence="11" type="ORF">WJX73_004832</name>
</gene>
<comment type="similarity">
    <text evidence="8">Belongs to the ELIP/psbS family.</text>
</comment>
<feature type="region of interest" description="Disordered" evidence="9">
    <location>
        <begin position="17"/>
        <end position="74"/>
    </location>
</feature>
<evidence type="ECO:0000256" key="1">
    <source>
        <dbReference type="ARBA" id="ARBA00004141"/>
    </source>
</evidence>
<keyword evidence="3" id="KW-0150">Chloroplast</keyword>
<protein>
    <submittedName>
        <fullName evidence="11">Uncharacterized protein</fullName>
    </submittedName>
</protein>
<dbReference type="PANTHER" id="PTHR14154">
    <property type="entry name" value="UPF0041 BRAIN PROTEIN 44-RELATED"/>
    <property type="match status" value="1"/>
</dbReference>
<evidence type="ECO:0000256" key="4">
    <source>
        <dbReference type="ARBA" id="ARBA00022640"/>
    </source>
</evidence>
<dbReference type="EMBL" id="JALJOQ010000023">
    <property type="protein sequence ID" value="KAK9808432.1"/>
    <property type="molecule type" value="Genomic_DNA"/>
</dbReference>
<evidence type="ECO:0000256" key="10">
    <source>
        <dbReference type="SAM" id="Phobius"/>
    </source>
</evidence>
<feature type="compositionally biased region" description="Low complexity" evidence="9">
    <location>
        <begin position="17"/>
        <end position="30"/>
    </location>
</feature>
<feature type="compositionally biased region" description="Polar residues" evidence="9">
    <location>
        <begin position="32"/>
        <end position="50"/>
    </location>
</feature>
<dbReference type="InterPro" id="IPR022796">
    <property type="entry name" value="Chloroa_b-bind"/>
</dbReference>
<dbReference type="AlphaFoldDB" id="A0AAW1PIK9"/>
<dbReference type="GO" id="GO:0009507">
    <property type="term" value="C:chloroplast"/>
    <property type="evidence" value="ECO:0007669"/>
    <property type="project" value="UniProtKB-SubCell"/>
</dbReference>
<keyword evidence="12" id="KW-1185">Reference proteome</keyword>
<evidence type="ECO:0000256" key="6">
    <source>
        <dbReference type="ARBA" id="ARBA00022989"/>
    </source>
</evidence>
<feature type="compositionally biased region" description="Basic and acidic residues" evidence="9">
    <location>
        <begin position="51"/>
        <end position="65"/>
    </location>
</feature>
<keyword evidence="4" id="KW-0934">Plastid</keyword>
<sequence length="209" mass="22145">MALTGFASSSALNKLQRPALPLASRPAPLAVTQRSVRSRAQNERQGNQVVTKDEVINPDQSKVENIEPGNISNENAEARADIGKTRPPSFTEAQAFDGPAPETINGRLCMLAVTSALAAEFVSGVGIKQQVAEQPLGVLASFVIISLASYIPIARGFTRKEPFANGIFTPKAENWNGRAAMVGFTGILITEALSGKIIPAFYGLPHGGF</sequence>
<keyword evidence="7 10" id="KW-0472">Membrane</keyword>
<dbReference type="GO" id="GO:0016020">
    <property type="term" value="C:membrane"/>
    <property type="evidence" value="ECO:0007669"/>
    <property type="project" value="UniProtKB-SubCell"/>
</dbReference>
<feature type="transmembrane region" description="Helical" evidence="10">
    <location>
        <begin position="136"/>
        <end position="153"/>
    </location>
</feature>
<name>A0AAW1PIK9_9CHLO</name>
<evidence type="ECO:0000256" key="9">
    <source>
        <dbReference type="SAM" id="MobiDB-lite"/>
    </source>
</evidence>
<comment type="subcellular location">
    <subcellularLocation>
        <location evidence="1">Membrane</location>
        <topology evidence="1">Multi-pass membrane protein</topology>
    </subcellularLocation>
    <subcellularLocation>
        <location evidence="2">Plastid</location>
        <location evidence="2">Chloroplast</location>
    </subcellularLocation>
</comment>
<dbReference type="Pfam" id="PF00504">
    <property type="entry name" value="Chloroa_b-bind"/>
    <property type="match status" value="1"/>
</dbReference>
<evidence type="ECO:0000256" key="7">
    <source>
        <dbReference type="ARBA" id="ARBA00023136"/>
    </source>
</evidence>
<reference evidence="11 12" key="1">
    <citation type="journal article" date="2024" name="Nat. Commun.">
        <title>Phylogenomics reveals the evolutionary origins of lichenization in chlorophyte algae.</title>
        <authorList>
            <person name="Puginier C."/>
            <person name="Libourel C."/>
            <person name="Otte J."/>
            <person name="Skaloud P."/>
            <person name="Haon M."/>
            <person name="Grisel S."/>
            <person name="Petersen M."/>
            <person name="Berrin J.G."/>
            <person name="Delaux P.M."/>
            <person name="Dal Grande F."/>
            <person name="Keller J."/>
        </authorList>
    </citation>
    <scope>NUCLEOTIDE SEQUENCE [LARGE SCALE GENOMIC DNA]</scope>
    <source>
        <strain evidence="11 12">SAG 2036</strain>
    </source>
</reference>
<proteinExistence type="inferred from homology"/>
<evidence type="ECO:0000256" key="5">
    <source>
        <dbReference type="ARBA" id="ARBA00022692"/>
    </source>
</evidence>
<evidence type="ECO:0000256" key="8">
    <source>
        <dbReference type="ARBA" id="ARBA00037956"/>
    </source>
</evidence>
<accession>A0AAW1PIK9</accession>
<evidence type="ECO:0000256" key="3">
    <source>
        <dbReference type="ARBA" id="ARBA00022528"/>
    </source>
</evidence>
<evidence type="ECO:0000313" key="12">
    <source>
        <dbReference type="Proteomes" id="UP001465755"/>
    </source>
</evidence>
<evidence type="ECO:0000256" key="2">
    <source>
        <dbReference type="ARBA" id="ARBA00004229"/>
    </source>
</evidence>
<dbReference type="SUPFAM" id="SSF103511">
    <property type="entry name" value="Chlorophyll a-b binding protein"/>
    <property type="match status" value="1"/>
</dbReference>